<reference evidence="2" key="1">
    <citation type="submission" date="2016-11" db="EMBL/GenBank/DDBJ databases">
        <authorList>
            <person name="Varghese N."/>
            <person name="Submissions S."/>
        </authorList>
    </citation>
    <scope>NUCLEOTIDE SEQUENCE [LARGE SCALE GENOMIC DNA]</scope>
    <source>
        <strain evidence="2">C3</strain>
    </source>
</reference>
<gene>
    <name evidence="1" type="ORF">SAMN02910323_0663</name>
</gene>
<evidence type="ECO:0000313" key="2">
    <source>
        <dbReference type="Proteomes" id="UP000182958"/>
    </source>
</evidence>
<protein>
    <submittedName>
        <fullName evidence="1">Uncharacterized protein</fullName>
    </submittedName>
</protein>
<dbReference type="RefSeq" id="WP_072305520.1">
    <property type="nucleotide sequence ID" value="NZ_FPJA01000004.1"/>
</dbReference>
<keyword evidence="2" id="KW-1185">Reference proteome</keyword>
<sequence>MLYNEDKKNIFFGKMKTFYEIRRKYNFLYAISKGELKEYLQGNEEYRKYSESDFYIAFEPTDTGEVIEDIFNAEKI</sequence>
<accession>A0A1K1M905</accession>
<dbReference type="Proteomes" id="UP000182958">
    <property type="component" value="Unassembled WGS sequence"/>
</dbReference>
<name>A0A1K1M905_SELRU</name>
<dbReference type="AlphaFoldDB" id="A0A1K1M905"/>
<proteinExistence type="predicted"/>
<organism evidence="1 2">
    <name type="scientific">Selenomonas ruminantium</name>
    <dbReference type="NCBI Taxonomy" id="971"/>
    <lineage>
        <taxon>Bacteria</taxon>
        <taxon>Bacillati</taxon>
        <taxon>Bacillota</taxon>
        <taxon>Negativicutes</taxon>
        <taxon>Selenomonadales</taxon>
        <taxon>Selenomonadaceae</taxon>
        <taxon>Selenomonas</taxon>
    </lineage>
</organism>
<evidence type="ECO:0000313" key="1">
    <source>
        <dbReference type="EMBL" id="SFW19608.1"/>
    </source>
</evidence>
<dbReference type="EMBL" id="FPJA01000004">
    <property type="protein sequence ID" value="SFW19608.1"/>
    <property type="molecule type" value="Genomic_DNA"/>
</dbReference>